<feature type="domain" description="AMP-dependent synthetase/ligase" evidence="1">
    <location>
        <begin position="12"/>
        <end position="167"/>
    </location>
</feature>
<reference evidence="2" key="1">
    <citation type="journal article" date="2024" name="Int. J. Syst. Evol. Microbiol.">
        <title>Polycladomyces zharkentensis sp. nov., a novel thermophilic cellulose- and starch-degrading member of the Bacillota from a geothermal aquifer in Kazakhstan.</title>
        <authorList>
            <person name="Mashzhan A."/>
            <person name="Kistaubayeva A."/>
            <person name="Javier-Lopez R."/>
            <person name="Bissenova U."/>
            <person name="Bissenbay A."/>
            <person name="Birkeland N.K."/>
        </authorList>
    </citation>
    <scope>NUCLEOTIDE SEQUENCE</scope>
    <source>
        <strain evidence="2">ZKZ2T</strain>
    </source>
</reference>
<dbReference type="EMBL" id="JAFHAP010000002">
    <property type="protein sequence ID" value="MBN2908090.1"/>
    <property type="molecule type" value="Genomic_DNA"/>
</dbReference>
<dbReference type="Pfam" id="PF00501">
    <property type="entry name" value="AMP-binding"/>
    <property type="match status" value="1"/>
</dbReference>
<evidence type="ECO:0000313" key="3">
    <source>
        <dbReference type="Proteomes" id="UP001177120"/>
    </source>
</evidence>
<gene>
    <name evidence="2" type="ORF">JQC72_00945</name>
</gene>
<dbReference type="SUPFAM" id="SSF56801">
    <property type="entry name" value="Acetyl-CoA synthetase-like"/>
    <property type="match status" value="1"/>
</dbReference>
<comment type="caution">
    <text evidence="2">The sequence shown here is derived from an EMBL/GenBank/DDBJ whole genome shotgun (WGS) entry which is preliminary data.</text>
</comment>
<name>A0ABS2WFA5_9BACL</name>
<evidence type="ECO:0000259" key="1">
    <source>
        <dbReference type="Pfam" id="PF00501"/>
    </source>
</evidence>
<dbReference type="Gene3D" id="3.40.50.12780">
    <property type="entry name" value="N-terminal domain of ligase-like"/>
    <property type="match status" value="1"/>
</dbReference>
<dbReference type="PANTHER" id="PTHR43767:SF1">
    <property type="entry name" value="NONRIBOSOMAL PEPTIDE SYNTHASE PES1 (EUROFUNG)-RELATED"/>
    <property type="match status" value="1"/>
</dbReference>
<dbReference type="Proteomes" id="UP001177120">
    <property type="component" value="Unassembled WGS sequence"/>
</dbReference>
<dbReference type="InterPro" id="IPR050237">
    <property type="entry name" value="ATP-dep_AMP-bd_enzyme"/>
</dbReference>
<evidence type="ECO:0000313" key="2">
    <source>
        <dbReference type="EMBL" id="MBN2908090.1"/>
    </source>
</evidence>
<sequence length="175" mass="19842">MSVSVIGELLPHRARLSPDVEAVVSPTKRMTYREYNGIVNKLAHYLLQLQVQKGDRVALICKNSHYFPIIYMAAAKIGAVTVPINWRLKTDGIRYILEDCTPKVLFYDGEFDQVAPLLGTLPFLQQEIRMDIEEDDSFLEELVKGYPDEEPQVDVIGEDPAVIIYTSARKTAWGK</sequence>
<keyword evidence="3" id="KW-1185">Reference proteome</keyword>
<dbReference type="PANTHER" id="PTHR43767">
    <property type="entry name" value="LONG-CHAIN-FATTY-ACID--COA LIGASE"/>
    <property type="match status" value="1"/>
</dbReference>
<dbReference type="InterPro" id="IPR000873">
    <property type="entry name" value="AMP-dep_synth/lig_dom"/>
</dbReference>
<organism evidence="2 3">
    <name type="scientific">Polycladomyces zharkentensis</name>
    <dbReference type="NCBI Taxonomy" id="2807616"/>
    <lineage>
        <taxon>Bacteria</taxon>
        <taxon>Bacillati</taxon>
        <taxon>Bacillota</taxon>
        <taxon>Bacilli</taxon>
        <taxon>Bacillales</taxon>
        <taxon>Thermoactinomycetaceae</taxon>
        <taxon>Polycladomyces</taxon>
    </lineage>
</organism>
<dbReference type="InterPro" id="IPR042099">
    <property type="entry name" value="ANL_N_sf"/>
</dbReference>
<dbReference type="RefSeq" id="WP_205492254.1">
    <property type="nucleotide sequence ID" value="NZ_JAFHAP010000002.1"/>
</dbReference>
<accession>A0ABS2WFA5</accession>
<proteinExistence type="predicted"/>
<protein>
    <submittedName>
        <fullName evidence="2">AMP-binding protein</fullName>
    </submittedName>
</protein>